<feature type="transmembrane region" description="Helical" evidence="1">
    <location>
        <begin position="14"/>
        <end position="36"/>
    </location>
</feature>
<evidence type="ECO:0000313" key="2">
    <source>
        <dbReference type="EMBL" id="MCC3298030.1"/>
    </source>
</evidence>
<keyword evidence="1" id="KW-0812">Transmembrane</keyword>
<keyword evidence="1" id="KW-0472">Membrane</keyword>
<protein>
    <submittedName>
        <fullName evidence="2">Uncharacterized protein</fullName>
    </submittedName>
</protein>
<reference evidence="2" key="1">
    <citation type="submission" date="2021-10" db="EMBL/GenBank/DDBJ databases">
        <title>Novel species in genus Arthrobacter.</title>
        <authorList>
            <person name="Liu Y."/>
        </authorList>
    </citation>
    <scope>NUCLEOTIDE SEQUENCE</scope>
    <source>
        <strain evidence="2">Zg-Y453</strain>
    </source>
</reference>
<gene>
    <name evidence="2" type="ORF">LJ757_09460</name>
</gene>
<accession>A0A9X1SBU4</accession>
<comment type="caution">
    <text evidence="2">The sequence shown here is derived from an EMBL/GenBank/DDBJ whole genome shotgun (WGS) entry which is preliminary data.</text>
</comment>
<dbReference type="RefSeq" id="WP_227895906.1">
    <property type="nucleotide sequence ID" value="NZ_CP099466.1"/>
</dbReference>
<proteinExistence type="predicted"/>
<keyword evidence="3" id="KW-1185">Reference proteome</keyword>
<dbReference type="EMBL" id="JAJFZV010000009">
    <property type="protein sequence ID" value="MCC3298030.1"/>
    <property type="molecule type" value="Genomic_DNA"/>
</dbReference>
<dbReference type="Proteomes" id="UP001139158">
    <property type="component" value="Unassembled WGS sequence"/>
</dbReference>
<evidence type="ECO:0000256" key="1">
    <source>
        <dbReference type="SAM" id="Phobius"/>
    </source>
</evidence>
<dbReference type="AlphaFoldDB" id="A0A9X1SBU4"/>
<name>A0A9X1SBU4_9MICC</name>
<feature type="transmembrane region" description="Helical" evidence="1">
    <location>
        <begin position="56"/>
        <end position="78"/>
    </location>
</feature>
<keyword evidence="1" id="KW-1133">Transmembrane helix</keyword>
<organism evidence="2 3">
    <name type="scientific">Arthrobacter caoxuetaonis</name>
    <dbReference type="NCBI Taxonomy" id="2886935"/>
    <lineage>
        <taxon>Bacteria</taxon>
        <taxon>Bacillati</taxon>
        <taxon>Actinomycetota</taxon>
        <taxon>Actinomycetes</taxon>
        <taxon>Micrococcales</taxon>
        <taxon>Micrococcaceae</taxon>
        <taxon>Arthrobacter</taxon>
    </lineage>
</organism>
<sequence length="93" mass="9345">MAEAAAVGMYRKTLWAGIAVGAAGILIALLTNPFMASFGALTYNGGNGFFVTLTQIVLLAPGACLSFSAALIAAALVMRHVDNNRAGSGSGVV</sequence>
<evidence type="ECO:0000313" key="3">
    <source>
        <dbReference type="Proteomes" id="UP001139158"/>
    </source>
</evidence>